<protein>
    <submittedName>
        <fullName evidence="2">Uncharacterized protein</fullName>
    </submittedName>
</protein>
<comment type="caution">
    <text evidence="2">The sequence shown here is derived from an EMBL/GenBank/DDBJ whole genome shotgun (WGS) entry which is preliminary data.</text>
</comment>
<evidence type="ECO:0000313" key="2">
    <source>
        <dbReference type="EMBL" id="MBB5157437.1"/>
    </source>
</evidence>
<dbReference type="Proteomes" id="UP000584374">
    <property type="component" value="Unassembled WGS sequence"/>
</dbReference>
<evidence type="ECO:0000256" key="1">
    <source>
        <dbReference type="SAM" id="MobiDB-lite"/>
    </source>
</evidence>
<accession>A0A840QBV9</accession>
<name>A0A840QBV9_9PSEU</name>
<feature type="region of interest" description="Disordered" evidence="1">
    <location>
        <begin position="23"/>
        <end position="54"/>
    </location>
</feature>
<keyword evidence="3" id="KW-1185">Reference proteome</keyword>
<sequence length="54" mass="5747">MTAASDRLKKGELRGMVEDFLTEHPGEQFGPNTIGKALHRSPGAGAQRLGEARG</sequence>
<dbReference type="AlphaFoldDB" id="A0A840QBV9"/>
<dbReference type="EMBL" id="JACHIW010000001">
    <property type="protein sequence ID" value="MBB5157437.1"/>
    <property type="molecule type" value="Genomic_DNA"/>
</dbReference>
<dbReference type="RefSeq" id="WP_184728366.1">
    <property type="nucleotide sequence ID" value="NZ_JACHIW010000001.1"/>
</dbReference>
<organism evidence="2 3">
    <name type="scientific">Saccharopolyspora phatthalungensis</name>
    <dbReference type="NCBI Taxonomy" id="664693"/>
    <lineage>
        <taxon>Bacteria</taxon>
        <taxon>Bacillati</taxon>
        <taxon>Actinomycetota</taxon>
        <taxon>Actinomycetes</taxon>
        <taxon>Pseudonocardiales</taxon>
        <taxon>Pseudonocardiaceae</taxon>
        <taxon>Saccharopolyspora</taxon>
    </lineage>
</organism>
<proteinExistence type="predicted"/>
<gene>
    <name evidence="2" type="ORF">BJ970_004971</name>
</gene>
<evidence type="ECO:0000313" key="3">
    <source>
        <dbReference type="Proteomes" id="UP000584374"/>
    </source>
</evidence>
<reference evidence="2 3" key="1">
    <citation type="submission" date="2020-08" db="EMBL/GenBank/DDBJ databases">
        <title>Sequencing the genomes of 1000 actinobacteria strains.</title>
        <authorList>
            <person name="Klenk H.-P."/>
        </authorList>
    </citation>
    <scope>NUCLEOTIDE SEQUENCE [LARGE SCALE GENOMIC DNA]</scope>
    <source>
        <strain evidence="2 3">DSM 45584</strain>
    </source>
</reference>